<dbReference type="InterPro" id="IPR006419">
    <property type="entry name" value="NMN_transpt_PnuC"/>
</dbReference>
<evidence type="ECO:0000256" key="4">
    <source>
        <dbReference type="ARBA" id="ARBA00022692"/>
    </source>
</evidence>
<evidence type="ECO:0000313" key="8">
    <source>
        <dbReference type="EMBL" id="AYV82555.1"/>
    </source>
</evidence>
<evidence type="ECO:0000256" key="2">
    <source>
        <dbReference type="ARBA" id="ARBA00022448"/>
    </source>
</evidence>
<evidence type="ECO:0000256" key="7">
    <source>
        <dbReference type="SAM" id="Phobius"/>
    </source>
</evidence>
<gene>
    <name evidence="8" type="ORF">Hyperionvirus1_134</name>
</gene>
<evidence type="ECO:0000256" key="6">
    <source>
        <dbReference type="ARBA" id="ARBA00023136"/>
    </source>
</evidence>
<protein>
    <submittedName>
        <fullName evidence="8">Nicotinamide mononucleotide transporter-domain-containing protein</fullName>
    </submittedName>
</protein>
<proteinExistence type="predicted"/>
<dbReference type="GO" id="GO:0034257">
    <property type="term" value="F:nicotinamide riboside transmembrane transporter activity"/>
    <property type="evidence" value="ECO:0007669"/>
    <property type="project" value="InterPro"/>
</dbReference>
<organism evidence="8">
    <name type="scientific">Hyperionvirus sp</name>
    <dbReference type="NCBI Taxonomy" id="2487770"/>
    <lineage>
        <taxon>Viruses</taxon>
        <taxon>Varidnaviria</taxon>
        <taxon>Bamfordvirae</taxon>
        <taxon>Nucleocytoviricota</taxon>
        <taxon>Megaviricetes</taxon>
        <taxon>Imitervirales</taxon>
        <taxon>Mimiviridae</taxon>
        <taxon>Klosneuvirinae</taxon>
    </lineage>
</organism>
<keyword evidence="6 7" id="KW-0472">Membrane</keyword>
<keyword evidence="5 7" id="KW-1133">Transmembrane helix</keyword>
<reference evidence="8" key="1">
    <citation type="submission" date="2018-10" db="EMBL/GenBank/DDBJ databases">
        <title>Hidden diversity of soil giant viruses.</title>
        <authorList>
            <person name="Schulz F."/>
            <person name="Alteio L."/>
            <person name="Goudeau D."/>
            <person name="Ryan E.M."/>
            <person name="Malmstrom R.R."/>
            <person name="Blanchard J."/>
            <person name="Woyke T."/>
        </authorList>
    </citation>
    <scope>NUCLEOTIDE SEQUENCE</scope>
    <source>
        <strain evidence="8">HYV1</strain>
    </source>
</reference>
<comment type="subcellular location">
    <subcellularLocation>
        <location evidence="1">Cell membrane</location>
        <topology evidence="1">Multi-pass membrane protein</topology>
    </subcellularLocation>
</comment>
<dbReference type="GO" id="GO:0005886">
    <property type="term" value="C:plasma membrane"/>
    <property type="evidence" value="ECO:0007669"/>
    <property type="project" value="UniProtKB-SubCell"/>
</dbReference>
<keyword evidence="3" id="KW-1003">Cell membrane</keyword>
<evidence type="ECO:0000256" key="3">
    <source>
        <dbReference type="ARBA" id="ARBA00022475"/>
    </source>
</evidence>
<sequence length="185" mass="21181">MFGKYSNFFWGIINCLTYGAFAIAYSFGGDAQFKLFVSLPLQFFGLWKWNKSKEGSSVRSCSVFQMAILFIIGGGLASGLYYEIPIFTKSITGTYPYLVYQTPRILDSISTACNIIGMFLLVYECWQQYIFWLIVDSIQIAIYAGVGHFGLNINILMMWSVYWISCICGGIIWYRRYQTEKTANN</sequence>
<accession>A0A3G5A5N3</accession>
<dbReference type="PANTHER" id="PTHR36122:SF2">
    <property type="entry name" value="NICOTINAMIDE RIBOSIDE TRANSPORTER PNUC"/>
    <property type="match status" value="1"/>
</dbReference>
<feature type="transmembrane region" description="Helical" evidence="7">
    <location>
        <begin position="130"/>
        <end position="149"/>
    </location>
</feature>
<feature type="transmembrane region" description="Helical" evidence="7">
    <location>
        <begin position="155"/>
        <end position="174"/>
    </location>
</feature>
<keyword evidence="4 7" id="KW-0812">Transmembrane</keyword>
<feature type="transmembrane region" description="Helical" evidence="7">
    <location>
        <begin position="7"/>
        <end position="27"/>
    </location>
</feature>
<feature type="transmembrane region" description="Helical" evidence="7">
    <location>
        <begin position="62"/>
        <end position="84"/>
    </location>
</feature>
<name>A0A3G5A5N3_9VIRU</name>
<dbReference type="NCBIfam" id="TIGR01528">
    <property type="entry name" value="NMN_trans_PnuC"/>
    <property type="match status" value="1"/>
</dbReference>
<dbReference type="Pfam" id="PF04973">
    <property type="entry name" value="NMN_transporter"/>
    <property type="match status" value="1"/>
</dbReference>
<evidence type="ECO:0000256" key="1">
    <source>
        <dbReference type="ARBA" id="ARBA00004651"/>
    </source>
</evidence>
<dbReference type="EMBL" id="MK072383">
    <property type="protein sequence ID" value="AYV82555.1"/>
    <property type="molecule type" value="Genomic_DNA"/>
</dbReference>
<keyword evidence="2" id="KW-0813">Transport</keyword>
<evidence type="ECO:0000256" key="5">
    <source>
        <dbReference type="ARBA" id="ARBA00022989"/>
    </source>
</evidence>
<dbReference type="PANTHER" id="PTHR36122">
    <property type="entry name" value="NICOTINAMIDE RIBOSIDE TRANSPORTER PNUC"/>
    <property type="match status" value="1"/>
</dbReference>